<evidence type="ECO:0000313" key="2">
    <source>
        <dbReference type="Proteomes" id="UP000006755"/>
    </source>
</evidence>
<dbReference type="InterPro" id="IPR007420">
    <property type="entry name" value="DUF465"/>
</dbReference>
<dbReference type="RefSeq" id="WP_008482673.1">
    <property type="nucleotide sequence ID" value="NZ_AMRI01000003.1"/>
</dbReference>
<sequence>MSDNHSLYTEFPNHVDRIQELKSIQPDFARTAAEYHKLDHQIKGLHMRDQPVDDQTMKGLKLKRAQLKDELYNWLCR</sequence>
<evidence type="ECO:0008006" key="3">
    <source>
        <dbReference type="Google" id="ProtNLM"/>
    </source>
</evidence>
<dbReference type="OrthoDB" id="1263265at2"/>
<dbReference type="EMBL" id="AMRI01000003">
    <property type="protein sequence ID" value="EKE77025.1"/>
    <property type="molecule type" value="Genomic_DNA"/>
</dbReference>
<gene>
    <name evidence="1" type="ORF">B3C1_02430</name>
</gene>
<dbReference type="eggNOG" id="COG2841">
    <property type="taxonomic scope" value="Bacteria"/>
</dbReference>
<dbReference type="InterPro" id="IPR038444">
    <property type="entry name" value="DUF465_sf"/>
</dbReference>
<comment type="caution">
    <text evidence="1">The sequence shown here is derived from an EMBL/GenBank/DDBJ whole genome shotgun (WGS) entry which is preliminary data.</text>
</comment>
<dbReference type="STRING" id="745411.B3C1_02430"/>
<dbReference type="Proteomes" id="UP000006755">
    <property type="component" value="Unassembled WGS sequence"/>
</dbReference>
<name>K2KID3_9GAMM</name>
<dbReference type="Pfam" id="PF04325">
    <property type="entry name" value="DUF465"/>
    <property type="match status" value="1"/>
</dbReference>
<dbReference type="AlphaFoldDB" id="K2KID3"/>
<accession>K2KID3</accession>
<keyword evidence="2" id="KW-1185">Reference proteome</keyword>
<reference evidence="1 2" key="1">
    <citation type="journal article" date="2012" name="J. Bacteriol.">
        <title>Genome Sequence of Gallaecimonas xiamenensis Type Strain 3-C-1.</title>
        <authorList>
            <person name="Lai Q."/>
            <person name="Wang L."/>
            <person name="Wang W."/>
            <person name="Shao Z."/>
        </authorList>
    </citation>
    <scope>NUCLEOTIDE SEQUENCE [LARGE SCALE GENOMIC DNA]</scope>
    <source>
        <strain evidence="1 2">3-C-1</strain>
    </source>
</reference>
<dbReference type="Gene3D" id="6.10.280.50">
    <property type="match status" value="1"/>
</dbReference>
<organism evidence="1 2">
    <name type="scientific">Gallaecimonas xiamenensis 3-C-1</name>
    <dbReference type="NCBI Taxonomy" id="745411"/>
    <lineage>
        <taxon>Bacteria</taxon>
        <taxon>Pseudomonadati</taxon>
        <taxon>Pseudomonadota</taxon>
        <taxon>Gammaproteobacteria</taxon>
        <taxon>Enterobacterales</taxon>
        <taxon>Gallaecimonadaceae</taxon>
        <taxon>Gallaecimonas</taxon>
    </lineage>
</organism>
<evidence type="ECO:0000313" key="1">
    <source>
        <dbReference type="EMBL" id="EKE77025.1"/>
    </source>
</evidence>
<proteinExistence type="predicted"/>
<protein>
    <recommendedName>
        <fullName evidence="3">GTP-binding protein</fullName>
    </recommendedName>
</protein>